<evidence type="ECO:0000256" key="3">
    <source>
        <dbReference type="ARBA" id="ARBA00023163"/>
    </source>
</evidence>
<dbReference type="Gene3D" id="1.10.10.10">
    <property type="entry name" value="Winged helix-like DNA-binding domain superfamily/Winged helix DNA-binding domain"/>
    <property type="match status" value="1"/>
</dbReference>
<protein>
    <submittedName>
        <fullName evidence="4">GntR family transcriptional regulator</fullName>
    </submittedName>
</protein>
<proteinExistence type="predicted"/>
<evidence type="ECO:0000256" key="1">
    <source>
        <dbReference type="ARBA" id="ARBA00023015"/>
    </source>
</evidence>
<dbReference type="EMBL" id="QRMZ01000010">
    <property type="protein sequence ID" value="RHK06339.1"/>
    <property type="molecule type" value="Genomic_DNA"/>
</dbReference>
<evidence type="ECO:0000313" key="5">
    <source>
        <dbReference type="Proteomes" id="UP000286288"/>
    </source>
</evidence>
<gene>
    <name evidence="4" type="ORF">DW084_08645</name>
</gene>
<dbReference type="CDD" id="cd07377">
    <property type="entry name" value="WHTH_GntR"/>
    <property type="match status" value="1"/>
</dbReference>
<keyword evidence="3" id="KW-0804">Transcription</keyword>
<dbReference type="RefSeq" id="WP_151195686.1">
    <property type="nucleotide sequence ID" value="NZ_JADKZT010000006.1"/>
</dbReference>
<dbReference type="InterPro" id="IPR036390">
    <property type="entry name" value="WH_DNA-bd_sf"/>
</dbReference>
<evidence type="ECO:0000256" key="2">
    <source>
        <dbReference type="ARBA" id="ARBA00023125"/>
    </source>
</evidence>
<dbReference type="Pfam" id="PF07702">
    <property type="entry name" value="UTRA"/>
    <property type="match status" value="1"/>
</dbReference>
<evidence type="ECO:0000313" key="4">
    <source>
        <dbReference type="EMBL" id="RHK06339.1"/>
    </source>
</evidence>
<reference evidence="4 5" key="1">
    <citation type="submission" date="2018-08" db="EMBL/GenBank/DDBJ databases">
        <title>A genome reference for cultivated species of the human gut microbiota.</title>
        <authorList>
            <person name="Zou Y."/>
            <person name="Xue W."/>
            <person name="Luo G."/>
        </authorList>
    </citation>
    <scope>NUCLEOTIDE SEQUENCE [LARGE SCALE GENOMIC DNA]</scope>
    <source>
        <strain evidence="4 5">AF48-16</strain>
    </source>
</reference>
<dbReference type="PROSITE" id="PS50949">
    <property type="entry name" value="HTH_GNTR"/>
    <property type="match status" value="1"/>
</dbReference>
<dbReference type="SMART" id="SM00345">
    <property type="entry name" value="HTH_GNTR"/>
    <property type="match status" value="1"/>
</dbReference>
<dbReference type="Pfam" id="PF00392">
    <property type="entry name" value="GntR"/>
    <property type="match status" value="1"/>
</dbReference>
<comment type="caution">
    <text evidence="4">The sequence shown here is derived from an EMBL/GenBank/DDBJ whole genome shotgun (WGS) entry which is preliminary data.</text>
</comment>
<dbReference type="InterPro" id="IPR011663">
    <property type="entry name" value="UTRA"/>
</dbReference>
<dbReference type="Proteomes" id="UP000286288">
    <property type="component" value="Unassembled WGS sequence"/>
</dbReference>
<dbReference type="AlphaFoldDB" id="A0A415ESR5"/>
<dbReference type="GO" id="GO:0003677">
    <property type="term" value="F:DNA binding"/>
    <property type="evidence" value="ECO:0007669"/>
    <property type="project" value="UniProtKB-KW"/>
</dbReference>
<dbReference type="GO" id="GO:0045892">
    <property type="term" value="P:negative regulation of DNA-templated transcription"/>
    <property type="evidence" value="ECO:0007669"/>
    <property type="project" value="TreeGrafter"/>
</dbReference>
<dbReference type="InterPro" id="IPR036388">
    <property type="entry name" value="WH-like_DNA-bd_sf"/>
</dbReference>
<dbReference type="InterPro" id="IPR000524">
    <property type="entry name" value="Tscrpt_reg_HTH_GntR"/>
</dbReference>
<name>A0A415ESR5_ENTCA</name>
<sequence>MVNKFRDIYDTLKNEINEGLYNDTMVLPTEMALIERFGTSRNTVRRAIQLLNEEGLVYSVKGRGVVILERIEIDKKSFKVGNFQGLKALSSDAEVEKKTIVQEFRELTVDDSLAKKISFPVGERVYLVKRLRIIDGKAMMSDTSYFKKSIVKGLNEKIIAGSIYDHIRQNLDFKIAASKSIMKVESAKDSDFKELALGKNNCVGILENAVYNDMGKLFEYTTIRYIPNEYALISFDQT</sequence>
<dbReference type="GO" id="GO:0003700">
    <property type="term" value="F:DNA-binding transcription factor activity"/>
    <property type="evidence" value="ECO:0007669"/>
    <property type="project" value="InterPro"/>
</dbReference>
<dbReference type="SMART" id="SM00866">
    <property type="entry name" value="UTRA"/>
    <property type="match status" value="1"/>
</dbReference>
<organism evidence="4 5">
    <name type="scientific">Enterococcus casseliflavus</name>
    <name type="common">Enterococcus flavescens</name>
    <dbReference type="NCBI Taxonomy" id="37734"/>
    <lineage>
        <taxon>Bacteria</taxon>
        <taxon>Bacillati</taxon>
        <taxon>Bacillota</taxon>
        <taxon>Bacilli</taxon>
        <taxon>Lactobacillales</taxon>
        <taxon>Enterococcaceae</taxon>
        <taxon>Enterococcus</taxon>
    </lineage>
</organism>
<keyword evidence="1" id="KW-0805">Transcription regulation</keyword>
<dbReference type="SUPFAM" id="SSF46785">
    <property type="entry name" value="Winged helix' DNA-binding domain"/>
    <property type="match status" value="1"/>
</dbReference>
<dbReference type="PANTHER" id="PTHR44846">
    <property type="entry name" value="MANNOSYL-D-GLYCERATE TRANSPORT/METABOLISM SYSTEM REPRESSOR MNGR-RELATED"/>
    <property type="match status" value="1"/>
</dbReference>
<dbReference type="PRINTS" id="PR00035">
    <property type="entry name" value="HTHGNTR"/>
</dbReference>
<dbReference type="InterPro" id="IPR028978">
    <property type="entry name" value="Chorismate_lyase_/UTRA_dom_sf"/>
</dbReference>
<dbReference type="Gene3D" id="3.40.1410.10">
    <property type="entry name" value="Chorismate lyase-like"/>
    <property type="match status" value="1"/>
</dbReference>
<dbReference type="InterPro" id="IPR050679">
    <property type="entry name" value="Bact_HTH_transcr_reg"/>
</dbReference>
<dbReference type="PANTHER" id="PTHR44846:SF12">
    <property type="entry name" value="HTH-TYPE TRANSCRIPTIONAL REGULATOR TRER"/>
    <property type="match status" value="1"/>
</dbReference>
<accession>A0A415ESR5</accession>
<keyword evidence="2" id="KW-0238">DNA-binding</keyword>
<dbReference type="SUPFAM" id="SSF64288">
    <property type="entry name" value="Chorismate lyase-like"/>
    <property type="match status" value="1"/>
</dbReference>